<organism evidence="4">
    <name type="scientific">Medioppia subpectinata</name>
    <dbReference type="NCBI Taxonomy" id="1979941"/>
    <lineage>
        <taxon>Eukaryota</taxon>
        <taxon>Metazoa</taxon>
        <taxon>Ecdysozoa</taxon>
        <taxon>Arthropoda</taxon>
        <taxon>Chelicerata</taxon>
        <taxon>Arachnida</taxon>
        <taxon>Acari</taxon>
        <taxon>Acariformes</taxon>
        <taxon>Sarcoptiformes</taxon>
        <taxon>Oribatida</taxon>
        <taxon>Brachypylina</taxon>
        <taxon>Oppioidea</taxon>
        <taxon>Oppiidae</taxon>
        <taxon>Medioppia</taxon>
    </lineage>
</organism>
<dbReference type="OrthoDB" id="364892at2759"/>
<dbReference type="InterPro" id="IPR035647">
    <property type="entry name" value="EFG_III/V"/>
</dbReference>
<dbReference type="GO" id="GO:0061512">
    <property type="term" value="P:protein localization to cilium"/>
    <property type="evidence" value="ECO:0007669"/>
    <property type="project" value="TreeGrafter"/>
</dbReference>
<dbReference type="SUPFAM" id="SSF54980">
    <property type="entry name" value="EF-G C-terminal domain-like"/>
    <property type="match status" value="1"/>
</dbReference>
<dbReference type="InterPro" id="IPR025659">
    <property type="entry name" value="Tubby-like_C"/>
</dbReference>
<dbReference type="Pfam" id="PF01167">
    <property type="entry name" value="Tub"/>
    <property type="match status" value="1"/>
</dbReference>
<dbReference type="Gene3D" id="3.20.90.10">
    <property type="entry name" value="Tubby Protein, Chain A"/>
    <property type="match status" value="2"/>
</dbReference>
<name>A0A7R9PZ90_9ACAR</name>
<feature type="compositionally biased region" description="Polar residues" evidence="2">
    <location>
        <begin position="451"/>
        <end position="468"/>
    </location>
</feature>
<dbReference type="EMBL" id="OC858304">
    <property type="protein sequence ID" value="CAD7626297.1"/>
    <property type="molecule type" value="Genomic_DNA"/>
</dbReference>
<comment type="similarity">
    <text evidence="1">Belongs to the TUB family.</text>
</comment>
<evidence type="ECO:0000259" key="3">
    <source>
        <dbReference type="SMART" id="SM00838"/>
    </source>
</evidence>
<reference evidence="4" key="1">
    <citation type="submission" date="2020-11" db="EMBL/GenBank/DDBJ databases">
        <authorList>
            <person name="Tran Van P."/>
        </authorList>
    </citation>
    <scope>NUCLEOTIDE SEQUENCE</scope>
</reference>
<dbReference type="PRINTS" id="PR01573">
    <property type="entry name" value="SUPERTUBBY"/>
</dbReference>
<gene>
    <name evidence="4" type="ORF">OSB1V03_LOCUS6730</name>
</gene>
<feature type="region of interest" description="Disordered" evidence="2">
    <location>
        <begin position="446"/>
        <end position="468"/>
    </location>
</feature>
<dbReference type="PANTHER" id="PTHR16517:SF7">
    <property type="entry name" value="PROTEIN KING TUBBY"/>
    <property type="match status" value="1"/>
</dbReference>
<dbReference type="Gene3D" id="3.30.70.240">
    <property type="match status" value="1"/>
</dbReference>
<dbReference type="AlphaFoldDB" id="A0A7R9PZ90"/>
<protein>
    <recommendedName>
        <fullName evidence="3">Elongation factor EFG domain-containing protein</fullName>
    </recommendedName>
</protein>
<dbReference type="Pfam" id="PF00679">
    <property type="entry name" value="EFG_C"/>
    <property type="match status" value="1"/>
</dbReference>
<dbReference type="EMBL" id="CAJPIZ010003729">
    <property type="protein sequence ID" value="CAG2106727.1"/>
    <property type="molecule type" value="Genomic_DNA"/>
</dbReference>
<dbReference type="GO" id="GO:0005929">
    <property type="term" value="C:cilium"/>
    <property type="evidence" value="ECO:0007669"/>
    <property type="project" value="TreeGrafter"/>
</dbReference>
<dbReference type="Proteomes" id="UP000759131">
    <property type="component" value="Unassembled WGS sequence"/>
</dbReference>
<feature type="region of interest" description="Disordered" evidence="2">
    <location>
        <begin position="277"/>
        <end position="319"/>
    </location>
</feature>
<dbReference type="PANTHER" id="PTHR16517">
    <property type="entry name" value="TUBBY-RELATED"/>
    <property type="match status" value="1"/>
</dbReference>
<feature type="compositionally biased region" description="Polar residues" evidence="2">
    <location>
        <begin position="223"/>
        <end position="247"/>
    </location>
</feature>
<keyword evidence="5" id="KW-1185">Reference proteome</keyword>
<evidence type="ECO:0000256" key="1">
    <source>
        <dbReference type="ARBA" id="ARBA00007129"/>
    </source>
</evidence>
<dbReference type="InterPro" id="IPR000640">
    <property type="entry name" value="EFG_V-like"/>
</dbReference>
<dbReference type="InterPro" id="IPR000007">
    <property type="entry name" value="Tubby_C"/>
</dbReference>
<evidence type="ECO:0000256" key="2">
    <source>
        <dbReference type="SAM" id="MobiDB-lite"/>
    </source>
</evidence>
<evidence type="ECO:0000313" key="4">
    <source>
        <dbReference type="EMBL" id="CAD7626297.1"/>
    </source>
</evidence>
<dbReference type="CDD" id="cd04096">
    <property type="entry name" value="eEF2_snRNP_like_C"/>
    <property type="match status" value="1"/>
</dbReference>
<evidence type="ECO:0000313" key="5">
    <source>
        <dbReference type="Proteomes" id="UP000759131"/>
    </source>
</evidence>
<sequence>MLYWMALDGDALLTGTGRDWWVGHWNRASPPSTFLATTHDEMPLKSIQINSKFVPTFGGKLRFTSSKMYAVLGRRHGQVLDGDIQEGSAVFNVTAVLPVIESFDFANEIRKQTSGKACPQLVFSHWELSHLFRWEWESLLTTTRTQVIDLDPYWVPTTEEEYLLYGEKSDTHNRALKYMNAVRRRKGLHVHEKIVDEDSQSESNRLRLIERQRQLLESKLQRQHQVVATTSRPSTGRSAKSALSGQRSTERLIDLEDVGAGNTGGALNAAISKADEYDDSQNGSFKDQLSSAGTQRQVQSQPHVQSIHTVSPLSSPRISSINSKPQIGLKSGLQINRADINSVQNLNINLDKSNGTQELVQLNPLNTILSTEDLLLFATQPISPQTTLQCTIIRDKKGLDRSLYPTYYMHLQVPNTELDKSDKSSEQSSPKSTLELVNITNESSLNLNSSTDTVKGNDSGSRGSHTSSNIGGYRQVFVLSGRRRKKSKTYIIGNDPFDISRGNCIAKLKSNVLGTQFTALRIMNQSGQRQEISTIIYETNVLGFKGPRRMTALIPKYDQINALKNSSVFEEWKRNNKAILQLKNKTPVWNDGIID</sequence>
<proteinExistence type="inferred from homology"/>
<feature type="domain" description="Elongation factor EFG" evidence="3">
    <location>
        <begin position="66"/>
        <end position="131"/>
    </location>
</feature>
<feature type="compositionally biased region" description="Polar residues" evidence="2">
    <location>
        <begin position="280"/>
        <end position="319"/>
    </location>
</feature>
<accession>A0A7R9PZ90</accession>
<feature type="region of interest" description="Disordered" evidence="2">
    <location>
        <begin position="220"/>
        <end position="251"/>
    </location>
</feature>
<dbReference type="SUPFAM" id="SSF54518">
    <property type="entry name" value="Tubby C-terminal domain-like"/>
    <property type="match status" value="2"/>
</dbReference>
<dbReference type="SMART" id="SM00838">
    <property type="entry name" value="EFG_C"/>
    <property type="match status" value="1"/>
</dbReference>